<name>U2V015_9ACTN</name>
<keyword evidence="4" id="KW-1185">Reference proteome</keyword>
<feature type="transmembrane region" description="Helical" evidence="2">
    <location>
        <begin position="71"/>
        <end position="93"/>
    </location>
</feature>
<evidence type="ECO:0000313" key="3">
    <source>
        <dbReference type="EMBL" id="ERL06031.1"/>
    </source>
</evidence>
<organism evidence="3 4">
    <name type="scientific">Olsenella profusa F0195</name>
    <dbReference type="NCBI Taxonomy" id="1125712"/>
    <lineage>
        <taxon>Bacteria</taxon>
        <taxon>Bacillati</taxon>
        <taxon>Actinomycetota</taxon>
        <taxon>Coriobacteriia</taxon>
        <taxon>Coriobacteriales</taxon>
        <taxon>Atopobiaceae</taxon>
        <taxon>Olsenella</taxon>
    </lineage>
</organism>
<dbReference type="SUPFAM" id="SSF63817">
    <property type="entry name" value="Sortase"/>
    <property type="match status" value="1"/>
</dbReference>
<dbReference type="EMBL" id="AWEZ01000073">
    <property type="protein sequence ID" value="ERL06031.1"/>
    <property type="molecule type" value="Genomic_DNA"/>
</dbReference>
<dbReference type="CDD" id="cd05826">
    <property type="entry name" value="Sortase_B"/>
    <property type="match status" value="1"/>
</dbReference>
<dbReference type="Proteomes" id="UP000016638">
    <property type="component" value="Unassembled WGS sequence"/>
</dbReference>
<feature type="compositionally biased region" description="Low complexity" evidence="1">
    <location>
        <begin position="12"/>
        <end position="43"/>
    </location>
</feature>
<dbReference type="PATRIC" id="fig|1125712.3.peg.2499"/>
<dbReference type="STRING" id="1125712.HMPREF1316_0831"/>
<dbReference type="Gene3D" id="2.40.260.10">
    <property type="entry name" value="Sortase"/>
    <property type="match status" value="1"/>
</dbReference>
<comment type="caution">
    <text evidence="3">The sequence shown here is derived from an EMBL/GenBank/DDBJ whole genome shotgun (WGS) entry which is preliminary data.</text>
</comment>
<accession>U2V015</accession>
<dbReference type="eggNOG" id="COG4509">
    <property type="taxonomic scope" value="Bacteria"/>
</dbReference>
<dbReference type="AlphaFoldDB" id="U2V015"/>
<dbReference type="InterPro" id="IPR023365">
    <property type="entry name" value="Sortase_dom-sf"/>
</dbReference>
<evidence type="ECO:0000256" key="2">
    <source>
        <dbReference type="SAM" id="Phobius"/>
    </source>
</evidence>
<proteinExistence type="predicted"/>
<sequence length="327" mass="35542">MADGTGRHLRRSPAGGAPHASPPASARAARGAAPRAVGVRPVRVGGGRHGRARHRGGRRARPPRRGIRRTVSNVLIVVGVVLLLVAGGLWGFAQLRYHEANVQNERLAAYATVYDDASQAPQIDWEGLKAINPDVVGWLYVPGTTIDYPVYQSTDNEYYLRHSATGDWLVSGQVFMDYQNTTPGMVDQQSIIYGHHMLDGTMFEQIAAMDDQATFDGIGTIWYVTEQGACELEPLLLYYTRADNQDVRRFGFDSPDAFHSYLQGLLGDAVTMSVDASQVIAGTDHVLSLVTCNYYRDYYLPDGTNGRTVLVCVPKAEAAAARAASGG</sequence>
<evidence type="ECO:0000313" key="4">
    <source>
        <dbReference type="Proteomes" id="UP000016638"/>
    </source>
</evidence>
<feature type="compositionally biased region" description="Basic residues" evidence="1">
    <location>
        <begin position="46"/>
        <end position="65"/>
    </location>
</feature>
<evidence type="ECO:0000256" key="1">
    <source>
        <dbReference type="SAM" id="MobiDB-lite"/>
    </source>
</evidence>
<keyword evidence="2" id="KW-0812">Transmembrane</keyword>
<protein>
    <submittedName>
        <fullName evidence="3">Sortase, SrtB family</fullName>
    </submittedName>
</protein>
<reference evidence="3 4" key="1">
    <citation type="submission" date="2013-08" db="EMBL/GenBank/DDBJ databases">
        <authorList>
            <person name="Durkin A.S."/>
            <person name="Haft D.R."/>
            <person name="McCorrison J."/>
            <person name="Torralba M."/>
            <person name="Gillis M."/>
            <person name="Haft D.H."/>
            <person name="Methe B."/>
            <person name="Sutton G."/>
            <person name="Nelson K.E."/>
        </authorList>
    </citation>
    <scope>NUCLEOTIDE SEQUENCE [LARGE SCALE GENOMIC DNA]</scope>
    <source>
        <strain evidence="3 4">F0195</strain>
    </source>
</reference>
<dbReference type="InterPro" id="IPR009835">
    <property type="entry name" value="SrtB"/>
</dbReference>
<keyword evidence="2" id="KW-1133">Transmembrane helix</keyword>
<keyword evidence="2" id="KW-0472">Membrane</keyword>
<feature type="region of interest" description="Disordered" evidence="1">
    <location>
        <begin position="1"/>
        <end position="65"/>
    </location>
</feature>
<gene>
    <name evidence="3" type="ORF">HMPREF1316_0831</name>
</gene>